<dbReference type="Gene3D" id="2.40.50.100">
    <property type="match status" value="1"/>
</dbReference>
<keyword evidence="3" id="KW-0547">Nucleotide-binding</keyword>
<dbReference type="SMART" id="SM00382">
    <property type="entry name" value="AAA"/>
    <property type="match status" value="1"/>
</dbReference>
<evidence type="ECO:0000256" key="1">
    <source>
        <dbReference type="ARBA" id="ARBA00022448"/>
    </source>
</evidence>
<evidence type="ECO:0000313" key="9">
    <source>
        <dbReference type="Proteomes" id="UP000265882"/>
    </source>
</evidence>
<dbReference type="PANTHER" id="PTHR43875">
    <property type="entry name" value="MALTODEXTRIN IMPORT ATP-BINDING PROTEIN MSMX"/>
    <property type="match status" value="1"/>
</dbReference>
<name>A0A3A4NJ45_ABYX5</name>
<dbReference type="Pfam" id="PF17912">
    <property type="entry name" value="OB_MalK"/>
    <property type="match status" value="1"/>
</dbReference>
<dbReference type="PROSITE" id="PS00211">
    <property type="entry name" value="ABC_TRANSPORTER_1"/>
    <property type="match status" value="1"/>
</dbReference>
<evidence type="ECO:0000256" key="4">
    <source>
        <dbReference type="ARBA" id="ARBA00022840"/>
    </source>
</evidence>
<keyword evidence="1" id="KW-0813">Transport</keyword>
<dbReference type="SUPFAM" id="SSF50331">
    <property type="entry name" value="MOP-like"/>
    <property type="match status" value="1"/>
</dbReference>
<dbReference type="GO" id="GO:0055052">
    <property type="term" value="C:ATP-binding cassette (ABC) transporter complex, substrate-binding subunit-containing"/>
    <property type="evidence" value="ECO:0007669"/>
    <property type="project" value="TreeGrafter"/>
</dbReference>
<dbReference type="GO" id="GO:0016887">
    <property type="term" value="F:ATP hydrolysis activity"/>
    <property type="evidence" value="ECO:0007669"/>
    <property type="project" value="InterPro"/>
</dbReference>
<evidence type="ECO:0000256" key="5">
    <source>
        <dbReference type="ARBA" id="ARBA00022967"/>
    </source>
</evidence>
<comment type="caution">
    <text evidence="8">The sequence shown here is derived from an EMBL/GenBank/DDBJ whole genome shotgun (WGS) entry which is preliminary data.</text>
</comment>
<keyword evidence="2" id="KW-1003">Cell membrane</keyword>
<protein>
    <submittedName>
        <fullName evidence="8">ABC transporter ATP-binding protein</fullName>
    </submittedName>
</protein>
<keyword evidence="4 8" id="KW-0067">ATP-binding</keyword>
<dbReference type="AlphaFoldDB" id="A0A3A4NJ45"/>
<dbReference type="Proteomes" id="UP000265882">
    <property type="component" value="Unassembled WGS sequence"/>
</dbReference>
<dbReference type="InterPro" id="IPR027417">
    <property type="entry name" value="P-loop_NTPase"/>
</dbReference>
<feature type="domain" description="ABC transporter" evidence="7">
    <location>
        <begin position="4"/>
        <end position="235"/>
    </location>
</feature>
<evidence type="ECO:0000256" key="2">
    <source>
        <dbReference type="ARBA" id="ARBA00022475"/>
    </source>
</evidence>
<evidence type="ECO:0000259" key="7">
    <source>
        <dbReference type="PROSITE" id="PS50893"/>
    </source>
</evidence>
<proteinExistence type="predicted"/>
<dbReference type="PROSITE" id="PS50893">
    <property type="entry name" value="ABC_TRANSPORTER_2"/>
    <property type="match status" value="1"/>
</dbReference>
<dbReference type="InterPro" id="IPR040582">
    <property type="entry name" value="OB_MalK-like"/>
</dbReference>
<dbReference type="PANTHER" id="PTHR43875:SF15">
    <property type="entry name" value="TREHALOSE IMPORT ATP-BINDING PROTEIN SUGC"/>
    <property type="match status" value="1"/>
</dbReference>
<dbReference type="InterPro" id="IPR003593">
    <property type="entry name" value="AAA+_ATPase"/>
</dbReference>
<dbReference type="InterPro" id="IPR047641">
    <property type="entry name" value="ABC_transpr_MalK/UgpC-like"/>
</dbReference>
<evidence type="ECO:0000256" key="3">
    <source>
        <dbReference type="ARBA" id="ARBA00022741"/>
    </source>
</evidence>
<sequence length="356" mass="40010">MAFVEIENISKSFGKQKRVLEEISFQVPDHTFFTLLGPSGCGKSTLLKIIAGLEVPDRGTVRIAGRDVTELSPARRNIAMVFQSYALYPHLSVFRNIATPLKLRRVPQREIERRVRETAELLRITEHLEKRPGPLSGGERQRVALARALVREPEVFLMDEPLSNLDALLRERTRVELKMLFLKLRATVIYVTHDQVEAMAMSDVIAVLNEGRIQQAGPPMDIYGRPANEFVAGFVGSPRMNFFAVSIRNRKIHFEKGQTVPVPPQFRAISELPEQAALGFRPEDARLEEGGMEFTGEIRAVEELGPQSVIVLHTREGDARIVLAAMTKKSGPLKFSVPHERIHLFRRPGGESVRPA</sequence>
<reference evidence="8 9" key="1">
    <citation type="journal article" date="2017" name="ISME J.">
        <title>Energy and carbon metabolisms in a deep terrestrial subsurface fluid microbial community.</title>
        <authorList>
            <person name="Momper L."/>
            <person name="Jungbluth S.P."/>
            <person name="Lee M.D."/>
            <person name="Amend J.P."/>
        </authorList>
    </citation>
    <scope>NUCLEOTIDE SEQUENCE [LARGE SCALE GENOMIC DNA]</scope>
    <source>
        <strain evidence="8">SURF_5</strain>
    </source>
</reference>
<dbReference type="GO" id="GO:0140359">
    <property type="term" value="F:ABC-type transporter activity"/>
    <property type="evidence" value="ECO:0007669"/>
    <property type="project" value="InterPro"/>
</dbReference>
<dbReference type="InterPro" id="IPR003439">
    <property type="entry name" value="ABC_transporter-like_ATP-bd"/>
</dbReference>
<dbReference type="FunFam" id="3.40.50.300:FF:000042">
    <property type="entry name" value="Maltose/maltodextrin ABC transporter, ATP-binding protein"/>
    <property type="match status" value="1"/>
</dbReference>
<dbReference type="EMBL" id="QZKU01000142">
    <property type="protein sequence ID" value="RJP14831.1"/>
    <property type="molecule type" value="Genomic_DNA"/>
</dbReference>
<dbReference type="InterPro" id="IPR008995">
    <property type="entry name" value="Mo/tungstate-bd_C_term_dom"/>
</dbReference>
<dbReference type="InterPro" id="IPR012340">
    <property type="entry name" value="NA-bd_OB-fold"/>
</dbReference>
<evidence type="ECO:0000256" key="6">
    <source>
        <dbReference type="ARBA" id="ARBA00023136"/>
    </source>
</evidence>
<dbReference type="InterPro" id="IPR017871">
    <property type="entry name" value="ABC_transporter-like_CS"/>
</dbReference>
<dbReference type="Pfam" id="PF00005">
    <property type="entry name" value="ABC_tran"/>
    <property type="match status" value="1"/>
</dbReference>
<dbReference type="InterPro" id="IPR015855">
    <property type="entry name" value="ABC_transpr_MalK-like"/>
</dbReference>
<dbReference type="CDD" id="cd03301">
    <property type="entry name" value="ABC_MalK_N"/>
    <property type="match status" value="1"/>
</dbReference>
<organism evidence="8 9">
    <name type="scientific">Abyssobacteria bacterium (strain SURF_5)</name>
    <dbReference type="NCBI Taxonomy" id="2093360"/>
    <lineage>
        <taxon>Bacteria</taxon>
        <taxon>Pseudomonadati</taxon>
        <taxon>Candidatus Hydrogenedentota</taxon>
        <taxon>Candidatus Abyssobacteria</taxon>
    </lineage>
</organism>
<keyword evidence="6" id="KW-0472">Membrane</keyword>
<accession>A0A3A4NJ45</accession>
<dbReference type="SUPFAM" id="SSF52540">
    <property type="entry name" value="P-loop containing nucleoside triphosphate hydrolases"/>
    <property type="match status" value="1"/>
</dbReference>
<keyword evidence="5" id="KW-1278">Translocase</keyword>
<dbReference type="GO" id="GO:0005524">
    <property type="term" value="F:ATP binding"/>
    <property type="evidence" value="ECO:0007669"/>
    <property type="project" value="UniProtKB-KW"/>
</dbReference>
<evidence type="ECO:0000313" key="8">
    <source>
        <dbReference type="EMBL" id="RJP14831.1"/>
    </source>
</evidence>
<gene>
    <name evidence="8" type="ORF">C4520_21035</name>
</gene>
<dbReference type="Gene3D" id="3.40.50.300">
    <property type="entry name" value="P-loop containing nucleotide triphosphate hydrolases"/>
    <property type="match status" value="1"/>
</dbReference>
<dbReference type="GO" id="GO:0008643">
    <property type="term" value="P:carbohydrate transport"/>
    <property type="evidence" value="ECO:0007669"/>
    <property type="project" value="InterPro"/>
</dbReference>
<dbReference type="Gene3D" id="2.40.50.140">
    <property type="entry name" value="Nucleic acid-binding proteins"/>
    <property type="match status" value="1"/>
</dbReference>